<proteinExistence type="predicted"/>
<dbReference type="Proteomes" id="UP000001075">
    <property type="component" value="Unassembled WGS sequence"/>
</dbReference>
<evidence type="ECO:0000313" key="3">
    <source>
        <dbReference type="Proteomes" id="UP000001075"/>
    </source>
</evidence>
<feature type="chain" id="PRO_5003444247" evidence="1">
    <location>
        <begin position="20"/>
        <end position="61"/>
    </location>
</feature>
<dbReference type="EMBL" id="JH000152">
    <property type="protein sequence ID" value="EGV98781.1"/>
    <property type="molecule type" value="Genomic_DNA"/>
</dbReference>
<protein>
    <submittedName>
        <fullName evidence="2">Uncharacterized protein</fullName>
    </submittedName>
</protein>
<evidence type="ECO:0000313" key="2">
    <source>
        <dbReference type="EMBL" id="EGV98781.1"/>
    </source>
</evidence>
<dbReference type="AlphaFoldDB" id="G3H538"/>
<feature type="signal peptide" evidence="1">
    <location>
        <begin position="1"/>
        <end position="19"/>
    </location>
</feature>
<gene>
    <name evidence="2" type="ORF">I79_005407</name>
</gene>
<reference evidence="3" key="1">
    <citation type="journal article" date="2011" name="Nat. Biotechnol.">
        <title>The genomic sequence of the Chinese hamster ovary (CHO)-K1 cell line.</title>
        <authorList>
            <person name="Xu X."/>
            <person name="Nagarajan H."/>
            <person name="Lewis N.E."/>
            <person name="Pan S."/>
            <person name="Cai Z."/>
            <person name="Liu X."/>
            <person name="Chen W."/>
            <person name="Xie M."/>
            <person name="Wang W."/>
            <person name="Hammond S."/>
            <person name="Andersen M.R."/>
            <person name="Neff N."/>
            <person name="Passarelli B."/>
            <person name="Koh W."/>
            <person name="Fan H.C."/>
            <person name="Wang J."/>
            <person name="Gui Y."/>
            <person name="Lee K.H."/>
            <person name="Betenbaugh M.J."/>
            <person name="Quake S.R."/>
            <person name="Famili I."/>
            <person name="Palsson B.O."/>
            <person name="Wang J."/>
        </authorList>
    </citation>
    <scope>NUCLEOTIDE SEQUENCE [LARGE SCALE GENOMIC DNA]</scope>
    <source>
        <strain evidence="3">CHO K1 cell line</strain>
    </source>
</reference>
<dbReference type="InParanoid" id="G3H538"/>
<organism evidence="2 3">
    <name type="scientific">Cricetulus griseus</name>
    <name type="common">Chinese hamster</name>
    <name type="synonym">Cricetulus barabensis griseus</name>
    <dbReference type="NCBI Taxonomy" id="10029"/>
    <lineage>
        <taxon>Eukaryota</taxon>
        <taxon>Metazoa</taxon>
        <taxon>Chordata</taxon>
        <taxon>Craniata</taxon>
        <taxon>Vertebrata</taxon>
        <taxon>Euteleostomi</taxon>
        <taxon>Mammalia</taxon>
        <taxon>Eutheria</taxon>
        <taxon>Euarchontoglires</taxon>
        <taxon>Glires</taxon>
        <taxon>Rodentia</taxon>
        <taxon>Myomorpha</taxon>
        <taxon>Muroidea</taxon>
        <taxon>Cricetidae</taxon>
        <taxon>Cricetinae</taxon>
        <taxon>Cricetulus</taxon>
    </lineage>
</organism>
<keyword evidence="1" id="KW-0732">Signal</keyword>
<evidence type="ECO:0000256" key="1">
    <source>
        <dbReference type="SAM" id="SignalP"/>
    </source>
</evidence>
<accession>G3H538</accession>
<name>G3H538_CRIGR</name>
<sequence length="61" mass="6629">MKSPHGTLGLVMCWDVCLAELEDWGPLGAPMPGKGAPGSNFSFKYVLISQAQEELSYDFAH</sequence>